<feature type="region of interest" description="Disordered" evidence="1">
    <location>
        <begin position="38"/>
        <end position="80"/>
    </location>
</feature>
<feature type="compositionally biased region" description="Gly residues" evidence="1">
    <location>
        <begin position="38"/>
        <end position="75"/>
    </location>
</feature>
<reference evidence="3" key="1">
    <citation type="journal article" date="2019" name="Int. J. Syst. Evol. Microbiol.">
        <title>The Global Catalogue of Microorganisms (GCM) 10K type strain sequencing project: providing services to taxonomists for standard genome sequencing and annotation.</title>
        <authorList>
            <consortium name="The Broad Institute Genomics Platform"/>
            <consortium name="The Broad Institute Genome Sequencing Center for Infectious Disease"/>
            <person name="Wu L."/>
            <person name="Ma J."/>
        </authorList>
    </citation>
    <scope>NUCLEOTIDE SEQUENCE [LARGE SCALE GENOMIC DNA]</scope>
    <source>
        <strain evidence="3">JCM 11448</strain>
    </source>
</reference>
<evidence type="ECO:0000313" key="2">
    <source>
        <dbReference type="EMBL" id="GAA1303005.1"/>
    </source>
</evidence>
<comment type="caution">
    <text evidence="2">The sequence shown here is derived from an EMBL/GenBank/DDBJ whole genome shotgun (WGS) entry which is preliminary data.</text>
</comment>
<dbReference type="PROSITE" id="PS51257">
    <property type="entry name" value="PROKAR_LIPOPROTEIN"/>
    <property type="match status" value="1"/>
</dbReference>
<accession>A0ABP4I6X3</accession>
<evidence type="ECO:0000256" key="1">
    <source>
        <dbReference type="SAM" id="MobiDB-lite"/>
    </source>
</evidence>
<gene>
    <name evidence="2" type="ORF">GCM10009579_85380</name>
</gene>
<sequence length="437" mass="47792">MGRGKGKHVKQNDLAVSRRWLIGASGAVLLAAGCSKNDGGGDSSGSGGSDGSVGTEGDGGSDDSGGGSAPDGVLGGNFNEDPTGCGFTELEGVKASWLRGFVAIRDKEETGATQDRAISTLLNASERGYGTILSLKLPHNDKPFPAPDSSGMDDLLAKVDKVLDTVMDKVNILVVGNEPFIESRKEDWNGPLGDFYEKVAEHVLAYRAEHSGKSSRTRIYMGALNHLDEPEWRGEGAERWMEFARKTDGIEGVDIHPHVSSMANAKQYLDFVVPRLGDGQKFLVTEFSLVQLWRQHMKDPIPRQFAERYEMSPDTKVWEAIKQAIDHPWSQRQWQDLLAMSPWYASHKHWLSTQVKQFRATGKLAVATYGVVQGAAMTKDFGPKKPPWLLNSLYASRTARPEDGSSTPAQSLGWYDGFRALQREQDKLPVNTGSVPT</sequence>
<dbReference type="InterPro" id="IPR017853">
    <property type="entry name" value="GH"/>
</dbReference>
<dbReference type="Proteomes" id="UP001500282">
    <property type="component" value="Unassembled WGS sequence"/>
</dbReference>
<evidence type="ECO:0000313" key="3">
    <source>
        <dbReference type="Proteomes" id="UP001500282"/>
    </source>
</evidence>
<dbReference type="SUPFAM" id="SSF51445">
    <property type="entry name" value="(Trans)glycosidases"/>
    <property type="match status" value="1"/>
</dbReference>
<organism evidence="2 3">
    <name type="scientific">Streptomyces javensis</name>
    <dbReference type="NCBI Taxonomy" id="114698"/>
    <lineage>
        <taxon>Bacteria</taxon>
        <taxon>Bacillati</taxon>
        <taxon>Actinomycetota</taxon>
        <taxon>Actinomycetes</taxon>
        <taxon>Kitasatosporales</taxon>
        <taxon>Streptomycetaceae</taxon>
        <taxon>Streptomyces</taxon>
        <taxon>Streptomyces violaceusniger group</taxon>
    </lineage>
</organism>
<name>A0ABP4I6X3_9ACTN</name>
<proteinExistence type="predicted"/>
<keyword evidence="3" id="KW-1185">Reference proteome</keyword>
<protein>
    <submittedName>
        <fullName evidence="2">Uncharacterized protein</fullName>
    </submittedName>
</protein>
<dbReference type="EMBL" id="BAAAIH010000093">
    <property type="protein sequence ID" value="GAA1303005.1"/>
    <property type="molecule type" value="Genomic_DNA"/>
</dbReference>